<keyword evidence="4" id="KW-1185">Reference proteome</keyword>
<feature type="compositionally biased region" description="Low complexity" evidence="1">
    <location>
        <begin position="371"/>
        <end position="383"/>
    </location>
</feature>
<organism evidence="3 4">
    <name type="scientific">Geodia barretti</name>
    <name type="common">Barrett's horny sponge</name>
    <dbReference type="NCBI Taxonomy" id="519541"/>
    <lineage>
        <taxon>Eukaryota</taxon>
        <taxon>Metazoa</taxon>
        <taxon>Porifera</taxon>
        <taxon>Demospongiae</taxon>
        <taxon>Heteroscleromorpha</taxon>
        <taxon>Tetractinellida</taxon>
        <taxon>Astrophorina</taxon>
        <taxon>Geodiidae</taxon>
        <taxon>Geodia</taxon>
    </lineage>
</organism>
<reference evidence="3" key="1">
    <citation type="submission" date="2023-03" db="EMBL/GenBank/DDBJ databases">
        <authorList>
            <person name="Steffen K."/>
            <person name="Cardenas P."/>
        </authorList>
    </citation>
    <scope>NUCLEOTIDE SEQUENCE</scope>
</reference>
<sequence length="400" mass="40531">MPRLKSILILAIVTIVAVTAGLSLSQDATAQGSPGTATISDDQALSDSITYTMNVPPPSEGTEYVGWLLSDDGSVKLSTGPMERLNDGSIMHTFDRDNSRYTGENLIQGYDKVAVTEEAAGTDPSEPGGPVVFSSQIPMGAAEHIRAIVGDGSPADGIRTQLAEALQMARTAQSVSSLADAKNYLEGVVNMIEGSSADIDGNGSVNNPAMRTEILHNAEPVIDSAIAAGAAGAGGAGRVEAGARHAHESAGMARDEAVIAINAATQVLARLAAGGAAGFLDGALTGTPESGGASKAYVAASDDGDVQSAGRRFPHSYAGAHGYARAYGHAYTSTATDGHTGADPAPATATAHAHASTAYRWRQLGTGRHATGAGLLGAAPGSGRNVRTQGTARLSVTRSR</sequence>
<feature type="signal peptide" evidence="2">
    <location>
        <begin position="1"/>
        <end position="21"/>
    </location>
</feature>
<feature type="chain" id="PRO_5041381191" evidence="2">
    <location>
        <begin position="22"/>
        <end position="400"/>
    </location>
</feature>
<evidence type="ECO:0000313" key="4">
    <source>
        <dbReference type="Proteomes" id="UP001174909"/>
    </source>
</evidence>
<evidence type="ECO:0000256" key="2">
    <source>
        <dbReference type="SAM" id="SignalP"/>
    </source>
</evidence>
<dbReference type="Proteomes" id="UP001174909">
    <property type="component" value="Unassembled WGS sequence"/>
</dbReference>
<feature type="region of interest" description="Disordered" evidence="1">
    <location>
        <begin position="371"/>
        <end position="400"/>
    </location>
</feature>
<accession>A0AA35S8X4</accession>
<evidence type="ECO:0000256" key="1">
    <source>
        <dbReference type="SAM" id="MobiDB-lite"/>
    </source>
</evidence>
<proteinExistence type="predicted"/>
<name>A0AA35S8X4_GEOBA</name>
<evidence type="ECO:0000313" key="3">
    <source>
        <dbReference type="EMBL" id="CAI8025648.1"/>
    </source>
</evidence>
<protein>
    <submittedName>
        <fullName evidence="3">Uncharacterized protein</fullName>
    </submittedName>
</protein>
<keyword evidence="2" id="KW-0732">Signal</keyword>
<comment type="caution">
    <text evidence="3">The sequence shown here is derived from an EMBL/GenBank/DDBJ whole genome shotgun (WGS) entry which is preliminary data.</text>
</comment>
<gene>
    <name evidence="3" type="ORF">GBAR_LOCUS14789</name>
</gene>
<dbReference type="EMBL" id="CASHTH010002173">
    <property type="protein sequence ID" value="CAI8025648.1"/>
    <property type="molecule type" value="Genomic_DNA"/>
</dbReference>
<dbReference type="AlphaFoldDB" id="A0AA35S8X4"/>
<feature type="compositionally biased region" description="Polar residues" evidence="1">
    <location>
        <begin position="385"/>
        <end position="400"/>
    </location>
</feature>